<evidence type="ECO:0000313" key="1">
    <source>
        <dbReference type="EMBL" id="GBP84214.1"/>
    </source>
</evidence>
<dbReference type="Proteomes" id="UP000299102">
    <property type="component" value="Unassembled WGS sequence"/>
</dbReference>
<gene>
    <name evidence="1" type="ORF">EVAR_51056_1</name>
</gene>
<proteinExistence type="predicted"/>
<dbReference type="AlphaFoldDB" id="A0A4C1ZAQ2"/>
<organism evidence="1 2">
    <name type="scientific">Eumeta variegata</name>
    <name type="common">Bagworm moth</name>
    <name type="synonym">Eumeta japonica</name>
    <dbReference type="NCBI Taxonomy" id="151549"/>
    <lineage>
        <taxon>Eukaryota</taxon>
        <taxon>Metazoa</taxon>
        <taxon>Ecdysozoa</taxon>
        <taxon>Arthropoda</taxon>
        <taxon>Hexapoda</taxon>
        <taxon>Insecta</taxon>
        <taxon>Pterygota</taxon>
        <taxon>Neoptera</taxon>
        <taxon>Endopterygota</taxon>
        <taxon>Lepidoptera</taxon>
        <taxon>Glossata</taxon>
        <taxon>Ditrysia</taxon>
        <taxon>Tineoidea</taxon>
        <taxon>Psychidae</taxon>
        <taxon>Oiketicinae</taxon>
        <taxon>Eumeta</taxon>
    </lineage>
</organism>
<reference evidence="1 2" key="1">
    <citation type="journal article" date="2019" name="Commun. Biol.">
        <title>The bagworm genome reveals a unique fibroin gene that provides high tensile strength.</title>
        <authorList>
            <person name="Kono N."/>
            <person name="Nakamura H."/>
            <person name="Ohtoshi R."/>
            <person name="Tomita M."/>
            <person name="Numata K."/>
            <person name="Arakawa K."/>
        </authorList>
    </citation>
    <scope>NUCLEOTIDE SEQUENCE [LARGE SCALE GENOMIC DNA]</scope>
</reference>
<protein>
    <submittedName>
        <fullName evidence="1">Uncharacterized protein</fullName>
    </submittedName>
</protein>
<accession>A0A4C1ZAQ2</accession>
<name>A0A4C1ZAQ2_EUMVA</name>
<comment type="caution">
    <text evidence="1">The sequence shown here is derived from an EMBL/GenBank/DDBJ whole genome shotgun (WGS) entry which is preliminary data.</text>
</comment>
<keyword evidence="2" id="KW-1185">Reference proteome</keyword>
<dbReference type="EMBL" id="BGZK01001665">
    <property type="protein sequence ID" value="GBP84214.1"/>
    <property type="molecule type" value="Genomic_DNA"/>
</dbReference>
<sequence>MKRDAFKTFKAEDSAFDSRPWPNQRNNNTVCLKKRLRRHPYLDTVFKIFATFARKCTRPNRSDNRQSRAYLRAGILFNGLVRESLSLNSLMLIIFVIIETALRSAHVSAHNEKQGEARVPSTRAWLARHRARETDIKVKGTRPFHADRNKRVKPPALVVASSEPA</sequence>
<evidence type="ECO:0000313" key="2">
    <source>
        <dbReference type="Proteomes" id="UP000299102"/>
    </source>
</evidence>